<feature type="compositionally biased region" description="Polar residues" evidence="3">
    <location>
        <begin position="413"/>
        <end position="424"/>
    </location>
</feature>
<comment type="caution">
    <text evidence="7">The sequence shown here is derived from an EMBL/GenBank/DDBJ whole genome shotgun (WGS) entry which is preliminary data.</text>
</comment>
<keyword evidence="1" id="KW-0732">Signal</keyword>
<evidence type="ECO:0000259" key="5">
    <source>
        <dbReference type="Pfam" id="PF04650"/>
    </source>
</evidence>
<feature type="compositionally biased region" description="Polar residues" evidence="3">
    <location>
        <begin position="549"/>
        <end position="560"/>
    </location>
</feature>
<feature type="compositionally biased region" description="Acidic residues" evidence="3">
    <location>
        <begin position="656"/>
        <end position="668"/>
    </location>
</feature>
<evidence type="ECO:0000256" key="4">
    <source>
        <dbReference type="SAM" id="Phobius"/>
    </source>
</evidence>
<keyword evidence="8" id="KW-1185">Reference proteome</keyword>
<feature type="compositionally biased region" description="Basic and acidic residues" evidence="3">
    <location>
        <begin position="669"/>
        <end position="679"/>
    </location>
</feature>
<organism evidence="7 8">
    <name type="scientific">Gemelliphila palaticanis</name>
    <dbReference type="NCBI Taxonomy" id="81950"/>
    <lineage>
        <taxon>Bacteria</taxon>
        <taxon>Bacillati</taxon>
        <taxon>Bacillota</taxon>
        <taxon>Bacilli</taxon>
        <taxon>Bacillales</taxon>
        <taxon>Gemellaceae</taxon>
        <taxon>Gemelliphila</taxon>
    </lineage>
</organism>
<dbReference type="NCBIfam" id="TIGR01168">
    <property type="entry name" value="YSIRK_signal"/>
    <property type="match status" value="1"/>
</dbReference>
<feature type="compositionally biased region" description="Basic and acidic residues" evidence="3">
    <location>
        <begin position="519"/>
        <end position="547"/>
    </location>
</feature>
<dbReference type="Proteomes" id="UP000531840">
    <property type="component" value="Unassembled WGS sequence"/>
</dbReference>
<feature type="domain" description="Peptidase M26 C-terminal" evidence="6">
    <location>
        <begin position="701"/>
        <end position="1404"/>
    </location>
</feature>
<evidence type="ECO:0000256" key="3">
    <source>
        <dbReference type="SAM" id="MobiDB-lite"/>
    </source>
</evidence>
<name>A0ABX2T3P4_9BACL</name>
<dbReference type="InterPro" id="IPR005877">
    <property type="entry name" value="YSIRK_signal_dom"/>
</dbReference>
<evidence type="ECO:0000313" key="7">
    <source>
        <dbReference type="EMBL" id="NYS48069.1"/>
    </source>
</evidence>
<feature type="compositionally biased region" description="Polar residues" evidence="3">
    <location>
        <begin position="613"/>
        <end position="631"/>
    </location>
</feature>
<feature type="compositionally biased region" description="Basic and acidic residues" evidence="3">
    <location>
        <begin position="319"/>
        <end position="343"/>
    </location>
</feature>
<evidence type="ECO:0000313" key="8">
    <source>
        <dbReference type="Proteomes" id="UP000531840"/>
    </source>
</evidence>
<keyword evidence="2" id="KW-0175">Coiled coil</keyword>
<feature type="compositionally biased region" description="Basic and acidic residues" evidence="3">
    <location>
        <begin position="383"/>
        <end position="411"/>
    </location>
</feature>
<feature type="compositionally biased region" description="Basic and acidic residues" evidence="3">
    <location>
        <begin position="451"/>
        <end position="468"/>
    </location>
</feature>
<dbReference type="EMBL" id="JACBYF010000026">
    <property type="protein sequence ID" value="NYS48069.1"/>
    <property type="molecule type" value="Genomic_DNA"/>
</dbReference>
<evidence type="ECO:0000259" key="6">
    <source>
        <dbReference type="Pfam" id="PF07580"/>
    </source>
</evidence>
<keyword evidence="4" id="KW-0812">Transmembrane</keyword>
<reference evidence="7 8" key="1">
    <citation type="submission" date="2020-07" db="EMBL/GenBank/DDBJ databases">
        <title>MOT database genomes.</title>
        <authorList>
            <person name="Joseph S."/>
            <person name="Aduse-Opoku J."/>
            <person name="Hashim A."/>
            <person name="Wade W."/>
            <person name="Curtis M."/>
        </authorList>
    </citation>
    <scope>NUCLEOTIDE SEQUENCE [LARGE SCALE GENOMIC DNA]</scope>
    <source>
        <strain evidence="7 8">CIP 106318</strain>
    </source>
</reference>
<proteinExistence type="predicted"/>
<dbReference type="InterPro" id="IPR011505">
    <property type="entry name" value="Peptidase_M26_C_dom"/>
</dbReference>
<dbReference type="Pfam" id="PF04650">
    <property type="entry name" value="YSIRK_signal"/>
    <property type="match status" value="1"/>
</dbReference>
<feature type="compositionally biased region" description="Polar residues" evidence="3">
    <location>
        <begin position="477"/>
        <end position="495"/>
    </location>
</feature>
<feature type="domain" description="YSIRK Gram-positive signal peptide" evidence="5">
    <location>
        <begin position="4"/>
        <end position="29"/>
    </location>
</feature>
<sequence length="1408" mass="158651">MDFKKKQKFSIRKLTLGTVSVFLGATLVLGNKVVEANELEKTEQKSEEKVKIGYLGVDEKDLNDIEKKLIEKKDITEEVAKENDTYVVVYRGKEAVKNVLPKTGLSGNILNLLIAGGLILCIYRLGKKKSTLIGIVLVTAISGVTSLKTIKAEEVLKEIFRNTIVYKENSNLEKLDLDNFEYLGYIKDENIPTNTRLYKLVEEYKTTNLLEKELKEEEKSAEKVDKLKKTESVEVVKQDSTVLEKPKEEKKPAEKVEEGNSNSIVEEKPSEEANPTEEEPPASENPTTNVTEGTDIDSKPKTEENSQPEPSTNTESTEEVTKEGSTESEKETTNNGELTKEEPNSTEQPASENPTTNVAEGTDIDSKLTTEENSQPEPSTNTESKEESTKEGSTESEKETTNNGESTKEEPNSTEQPASENPITNVAEGTDTDSKPTTEENSQPEPSTNTESKEESTKEGSTESEKETTNNVESTGEETNSTEQPASENPTTNVAEGTDIDSKPTTEENSQPEPSTNTESKEESTKEGSTESEKETTNNGESTKEEPNSTEQPASENPITNVAEGTDTDSKPTTEENSQPEPSTNTESTEEVTKEGSTESEKETTNNVESTGEETNSTEQPASENPTTNVAEGTDIDSKPKTEASSQPETSINTESTEEENSSTETENSEDKEKPKIEEEQPDSEESTTNTSEEVIKEIGNAVIENYRRIEYKSEEIYSAAGYRIGRNTNYSHLDTLLLEDSFNKNKETMDSIIPKLAKQLLKSKNKEEVKRYLEDNKAKISLGLAYFSRWYNINFNENNNFKDKLLFEYENYGNDSTLAEFLVNIRENISSDLKEDAYLPENNDKLYKEKVSKITKANTIYEFLKQNVQKYNKEKDFNTWFKEHSKAYIVEEQHKNIPLEVKISERLNKEDFQRIYLPLLTMSGSGLYVIPTATSITFGDMETYINKNIDKNSEEYKKELEKVKELVRIAAKNQTMHFDFWYRVALDNVKKVLVDNKVIILDSFLNKSDKKWTAKYGNNSTLATREFFAPSGRYHNRTTSADAFSNGDIITFSETLLLSLQAGSIWTHEVTHALEDKVHLGGNGLRPGIGQESYAEGLFQSVRDRNRNSIGLNVYSELTNKDKEVLKNINTTPERFKNAEDLKTYMHNLLDVIYVLDIAEANSLFKNKDYERAHMIAKMTGIADEGTEHNRDSVLPSDVNNSLKTIEDLVDNNIVITRTDFKGAVTITNGPEAGRNTYVSVPLFSPMYGLLENDKGSSGGYTFRRVAWELLAHKGYKDGMIPYISDKYAGKARSEGKEFSDSYIVNQIFKDDSNINNLKDFKKAMFKERQDKLSELKSVTINYEGKTITIKNFSELQQLMDKAFRKDLIDSWNKKDARKVFDLKQAIFLAYLKQTNDFNMDIFSEKP</sequence>
<evidence type="ECO:0000256" key="1">
    <source>
        <dbReference type="ARBA" id="ARBA00022729"/>
    </source>
</evidence>
<protein>
    <submittedName>
        <fullName evidence="7">YSIRK-type signal peptide-containing protein</fullName>
    </submittedName>
</protein>
<feature type="compositionally biased region" description="Basic and acidic residues" evidence="3">
    <location>
        <begin position="217"/>
        <end position="258"/>
    </location>
</feature>
<dbReference type="RefSeq" id="WP_179941852.1">
    <property type="nucleotide sequence ID" value="NZ_JACBYF010000026.1"/>
</dbReference>
<accession>A0ABX2T3P4</accession>
<feature type="region of interest" description="Disordered" evidence="3">
    <location>
        <begin position="217"/>
        <end position="694"/>
    </location>
</feature>
<dbReference type="Pfam" id="PF07580">
    <property type="entry name" value="Peptidase_M26_C"/>
    <property type="match status" value="1"/>
</dbReference>
<keyword evidence="4" id="KW-1133">Transmembrane helix</keyword>
<feature type="coiled-coil region" evidence="2">
    <location>
        <begin position="947"/>
        <end position="974"/>
    </location>
</feature>
<evidence type="ECO:0000256" key="2">
    <source>
        <dbReference type="SAM" id="Coils"/>
    </source>
</evidence>
<keyword evidence="4" id="KW-0472">Membrane</keyword>
<gene>
    <name evidence="7" type="ORF">HZY85_07780</name>
</gene>
<feature type="transmembrane region" description="Helical" evidence="4">
    <location>
        <begin position="105"/>
        <end position="125"/>
    </location>
</feature>
<feature type="compositionally biased region" description="Polar residues" evidence="3">
    <location>
        <begin position="345"/>
        <end position="359"/>
    </location>
</feature>
<feature type="compositionally biased region" description="Basic and acidic residues" evidence="3">
    <location>
        <begin position="591"/>
        <end position="604"/>
    </location>
</feature>